<dbReference type="AlphaFoldDB" id="A0A0D2XJF1"/>
<dbReference type="Proteomes" id="UP000002489">
    <property type="component" value="Unassembled WGS sequence"/>
</dbReference>
<protein>
    <recommendedName>
        <fullName evidence="2">Mtf2-like C-terminal domain-containing protein</fullName>
    </recommendedName>
</protein>
<dbReference type="InterPro" id="IPR040009">
    <property type="entry name" value="Mtf2/C5D6.12-like"/>
</dbReference>
<dbReference type="STRING" id="426428.A0A0D2XJF1"/>
<feature type="domain" description="Mtf2-like C-terminal" evidence="2">
    <location>
        <begin position="190"/>
        <end position="352"/>
    </location>
</feature>
<evidence type="ECO:0000313" key="3">
    <source>
        <dbReference type="EnsemblFungi" id="FOXG_04061P0"/>
    </source>
</evidence>
<name>A0A0D2XJF1_FUSOF</name>
<feature type="region of interest" description="Disordered" evidence="1">
    <location>
        <begin position="93"/>
        <end position="119"/>
    </location>
</feature>
<reference evidence="4" key="1">
    <citation type="journal article" date="2012" name="Mol. Plant Microbe Interact.">
        <title>A highly conserved effector in Fusarium oxysporum is required for full virulence on Arabidopsis.</title>
        <authorList>
            <person name="Thatcher L.F."/>
            <person name="Gardiner D.M."/>
            <person name="Kazan K."/>
            <person name="Manners J."/>
        </authorList>
    </citation>
    <scope>NUCLEOTIDE SEQUENCE [LARGE SCALE GENOMIC DNA]</scope>
    <source>
        <strain evidence="4">Fo5176</strain>
    </source>
</reference>
<evidence type="ECO:0000259" key="2">
    <source>
        <dbReference type="Pfam" id="PF19189"/>
    </source>
</evidence>
<feature type="compositionally biased region" description="Low complexity" evidence="1">
    <location>
        <begin position="97"/>
        <end position="115"/>
    </location>
</feature>
<accession>A0A0D2XJF1</accession>
<dbReference type="PANTHER" id="PTHR39468">
    <property type="entry name" value="CHROMOSOME 7, WHOLE GENOME SHOTGUN SEQUENCE"/>
    <property type="match status" value="1"/>
</dbReference>
<reference evidence="3" key="2">
    <citation type="submission" date="2025-08" db="UniProtKB">
        <authorList>
            <consortium name="EnsemblFungi"/>
        </authorList>
    </citation>
    <scope>IDENTIFICATION</scope>
    <source>
        <strain evidence="3">4287 / CBS 123668 / FGSC 9935 / NRRL 34936</strain>
    </source>
</reference>
<evidence type="ECO:0000313" key="4">
    <source>
        <dbReference type="Proteomes" id="UP000002489"/>
    </source>
</evidence>
<evidence type="ECO:0000256" key="1">
    <source>
        <dbReference type="SAM" id="MobiDB-lite"/>
    </source>
</evidence>
<dbReference type="GO" id="GO:0005739">
    <property type="term" value="C:mitochondrion"/>
    <property type="evidence" value="ECO:0007669"/>
    <property type="project" value="InterPro"/>
</dbReference>
<dbReference type="PANTHER" id="PTHR39468:SF1">
    <property type="entry name" value="MTF2-LIKE C-TERMINAL DOMAIN-CONTAINING PROTEIN"/>
    <property type="match status" value="1"/>
</dbReference>
<proteinExistence type="predicted"/>
<sequence>MSRNLLPFLYQTRTLQLACRRPASIIFTQRAGVATSTTRLRKADNSEIPFEFDDEETTSANETEIERQGTLTPTETEIFKGIFDDIAQGRLAKNKKPSQSGQTQPTSSPPNQQRPDAARGGNTLVEKAHNSNFSDDFLKRYPASLRRAAENALGKFELAPKRPNLYSLAELDQAEKKQMREWAKYEQIREKEKKRVQDLMKACETDIELWNVMEEEVFSLPEKLGIVQKDTVVKRGRKSKEQIAKEEAEKLKAEKAEKAEGEKPVMDIHGHLYPQYLIYGLDLFDNAFARSSILAFNILPRVKELGLSSYVLGVSTTFFIKLAEIHWKRYGDATSAFDALDEMKPVGLFPNEQLGDLEGLVEQISDHLHSCTWGAQGPFVMAMMQGPPYDASLMSRLGRMKGLIAKKHFYNERDGRSEDRTNRAEL</sequence>
<dbReference type="EnsemblFungi" id="FOXG_04061T0">
    <property type="protein sequence ID" value="FOXG_04061P0"/>
    <property type="gene ID" value="FOXG_04061"/>
</dbReference>
<gene>
    <name evidence="3" type="primary">28946130</name>
</gene>
<dbReference type="InterPro" id="IPR043837">
    <property type="entry name" value="Mtf2-like_C"/>
</dbReference>
<dbReference type="VEuPathDB" id="FungiDB:FOXG_04061"/>
<feature type="region of interest" description="Disordered" evidence="1">
    <location>
        <begin position="51"/>
        <end position="71"/>
    </location>
</feature>
<dbReference type="Pfam" id="PF19189">
    <property type="entry name" value="Mtf2"/>
    <property type="match status" value="1"/>
</dbReference>
<organism evidence="3 4">
    <name type="scientific">Fusarium oxysporum (strain Fo5176)</name>
    <name type="common">Fusarium vascular wilt</name>
    <dbReference type="NCBI Taxonomy" id="660025"/>
    <lineage>
        <taxon>Eukaryota</taxon>
        <taxon>Fungi</taxon>
        <taxon>Dikarya</taxon>
        <taxon>Ascomycota</taxon>
        <taxon>Pezizomycotina</taxon>
        <taxon>Sordariomycetes</taxon>
        <taxon>Hypocreomycetidae</taxon>
        <taxon>Hypocreales</taxon>
        <taxon>Nectriaceae</taxon>
        <taxon>Fusarium</taxon>
        <taxon>Fusarium oxysporum species complex</taxon>
    </lineage>
</organism>